<sequence length="142" mass="15894">LRELEEGYKLSPYQPSEAPAVLARRDAIGLRLLLYFLLFLSFGVGCWCKHAGESDLLTPAGNRIANPASMEISNTIPTERQWQPRAGLKGHRAGTTSEGPCDDAGFVQTFRTTLRSFTVSWKDRRKIFDTGRREISEKVGHV</sequence>
<comment type="caution">
    <text evidence="1">The sequence shown here is derived from an EMBL/GenBank/DDBJ whole genome shotgun (WGS) entry which is preliminary data.</text>
</comment>
<name>A0AAI9UT89_9PEZI</name>
<organism evidence="1 2">
    <name type="scientific">Colletotrichum melonis</name>
    <dbReference type="NCBI Taxonomy" id="1209925"/>
    <lineage>
        <taxon>Eukaryota</taxon>
        <taxon>Fungi</taxon>
        <taxon>Dikarya</taxon>
        <taxon>Ascomycota</taxon>
        <taxon>Pezizomycotina</taxon>
        <taxon>Sordariomycetes</taxon>
        <taxon>Hypocreomycetidae</taxon>
        <taxon>Glomerellales</taxon>
        <taxon>Glomerellaceae</taxon>
        <taxon>Colletotrichum</taxon>
        <taxon>Colletotrichum acutatum species complex</taxon>
    </lineage>
</organism>
<proteinExistence type="predicted"/>
<reference evidence="1 2" key="1">
    <citation type="submission" date="2016-10" db="EMBL/GenBank/DDBJ databases">
        <title>The genome sequence of Colletotrichum fioriniae PJ7.</title>
        <authorList>
            <person name="Baroncelli R."/>
        </authorList>
    </citation>
    <scope>NUCLEOTIDE SEQUENCE [LARGE SCALE GENOMIC DNA]</scope>
    <source>
        <strain evidence="1">Col 31</strain>
    </source>
</reference>
<dbReference type="EMBL" id="MLGG01000006">
    <property type="protein sequence ID" value="KAK1464326.1"/>
    <property type="molecule type" value="Genomic_DNA"/>
</dbReference>
<accession>A0AAI9UT89</accession>
<gene>
    <name evidence="1" type="ORF">CMEL01_13087</name>
</gene>
<dbReference type="AlphaFoldDB" id="A0AAI9UT89"/>
<feature type="non-terminal residue" evidence="1">
    <location>
        <position position="1"/>
    </location>
</feature>
<evidence type="ECO:0000313" key="2">
    <source>
        <dbReference type="Proteomes" id="UP001239795"/>
    </source>
</evidence>
<dbReference type="Proteomes" id="UP001239795">
    <property type="component" value="Unassembled WGS sequence"/>
</dbReference>
<evidence type="ECO:0000313" key="1">
    <source>
        <dbReference type="EMBL" id="KAK1464326.1"/>
    </source>
</evidence>
<protein>
    <submittedName>
        <fullName evidence="1">Uncharacterized protein</fullName>
    </submittedName>
</protein>
<keyword evidence="2" id="KW-1185">Reference proteome</keyword>